<dbReference type="GO" id="GO:0016020">
    <property type="term" value="C:membrane"/>
    <property type="evidence" value="ECO:0000318"/>
    <property type="project" value="GO_Central"/>
</dbReference>
<dbReference type="EMBL" id="ABEU02000024">
    <property type="protein sequence ID" value="PNR28514.1"/>
    <property type="molecule type" value="Genomic_DNA"/>
</dbReference>
<reference evidence="3 5" key="1">
    <citation type="journal article" date="2008" name="Science">
        <title>The Physcomitrella genome reveals evolutionary insights into the conquest of land by plants.</title>
        <authorList>
            <person name="Rensing S."/>
            <person name="Lang D."/>
            <person name="Zimmer A."/>
            <person name="Terry A."/>
            <person name="Salamov A."/>
            <person name="Shapiro H."/>
            <person name="Nishiyama T."/>
            <person name="Perroud P.-F."/>
            <person name="Lindquist E."/>
            <person name="Kamisugi Y."/>
            <person name="Tanahashi T."/>
            <person name="Sakakibara K."/>
            <person name="Fujita T."/>
            <person name="Oishi K."/>
            <person name="Shin-I T."/>
            <person name="Kuroki Y."/>
            <person name="Toyoda A."/>
            <person name="Suzuki Y."/>
            <person name="Hashimoto A."/>
            <person name="Yamaguchi K."/>
            <person name="Sugano A."/>
            <person name="Kohara Y."/>
            <person name="Fujiyama A."/>
            <person name="Anterola A."/>
            <person name="Aoki S."/>
            <person name="Ashton N."/>
            <person name="Barbazuk W.B."/>
            <person name="Barker E."/>
            <person name="Bennetzen J."/>
            <person name="Bezanilla M."/>
            <person name="Blankenship R."/>
            <person name="Cho S.H."/>
            <person name="Dutcher S."/>
            <person name="Estelle M."/>
            <person name="Fawcett J.A."/>
            <person name="Gundlach H."/>
            <person name="Hanada K."/>
            <person name="Heyl A."/>
            <person name="Hicks K.A."/>
            <person name="Hugh J."/>
            <person name="Lohr M."/>
            <person name="Mayer K."/>
            <person name="Melkozernov A."/>
            <person name="Murata T."/>
            <person name="Nelson D."/>
            <person name="Pils B."/>
            <person name="Prigge M."/>
            <person name="Reiss B."/>
            <person name="Renner T."/>
            <person name="Rombauts S."/>
            <person name="Rushton P."/>
            <person name="Sanderfoot A."/>
            <person name="Schween G."/>
            <person name="Shiu S.-H."/>
            <person name="Stueber K."/>
            <person name="Theodoulou F.L."/>
            <person name="Tu H."/>
            <person name="Van de Peer Y."/>
            <person name="Verrier P.J."/>
            <person name="Waters E."/>
            <person name="Wood A."/>
            <person name="Yang L."/>
            <person name="Cove D."/>
            <person name="Cuming A."/>
            <person name="Hasebe M."/>
            <person name="Lucas S."/>
            <person name="Mishler D.B."/>
            <person name="Reski R."/>
            <person name="Grigoriev I."/>
            <person name="Quatrano R.S."/>
            <person name="Boore J.L."/>
        </authorList>
    </citation>
    <scope>NUCLEOTIDE SEQUENCE [LARGE SCALE GENOMIC DNA]</scope>
    <source>
        <strain evidence="4 5">cv. Gransden 2004</strain>
    </source>
</reference>
<dbReference type="EnsemblPlants" id="Pp3c24_15220V3.1">
    <property type="protein sequence ID" value="PAC:32910445.CDS.1"/>
    <property type="gene ID" value="Pp3c24_15220"/>
</dbReference>
<feature type="transmembrane region" description="Helical" evidence="2">
    <location>
        <begin position="207"/>
        <end position="225"/>
    </location>
</feature>
<evidence type="ECO:0000313" key="3">
    <source>
        <dbReference type="EMBL" id="PNR28514.1"/>
    </source>
</evidence>
<accession>A0A2K1IGW8</accession>
<feature type="region of interest" description="Disordered" evidence="1">
    <location>
        <begin position="1"/>
        <end position="22"/>
    </location>
</feature>
<dbReference type="AlphaFoldDB" id="A0A2K1IGW8"/>
<feature type="transmembrane region" description="Helical" evidence="2">
    <location>
        <begin position="145"/>
        <end position="170"/>
    </location>
</feature>
<evidence type="ECO:0000256" key="1">
    <source>
        <dbReference type="SAM" id="MobiDB-lite"/>
    </source>
</evidence>
<keyword evidence="2" id="KW-0812">Transmembrane</keyword>
<feature type="transmembrane region" description="Helical" evidence="2">
    <location>
        <begin position="106"/>
        <end position="124"/>
    </location>
</feature>
<keyword evidence="2" id="KW-0472">Membrane</keyword>
<name>A0A2K1IGW8_PHYPA</name>
<evidence type="ECO:0000313" key="5">
    <source>
        <dbReference type="Proteomes" id="UP000006727"/>
    </source>
</evidence>
<keyword evidence="5" id="KW-1185">Reference proteome</keyword>
<reference evidence="4" key="3">
    <citation type="submission" date="2020-12" db="UniProtKB">
        <authorList>
            <consortium name="EnsemblPlants"/>
        </authorList>
    </citation>
    <scope>IDENTIFICATION</scope>
</reference>
<dbReference type="PANTHER" id="PTHR12242">
    <property type="entry name" value="OS02G0130600 PROTEIN-RELATED"/>
    <property type="match status" value="1"/>
</dbReference>
<proteinExistence type="predicted"/>
<dbReference type="Gramene" id="Pp3c24_15220V3.1">
    <property type="protein sequence ID" value="PAC:32910445.CDS.1"/>
    <property type="gene ID" value="Pp3c24_15220"/>
</dbReference>
<evidence type="ECO:0000313" key="4">
    <source>
        <dbReference type="EnsemblPlants" id="PAC:32910445.CDS.1"/>
    </source>
</evidence>
<dbReference type="EnsemblPlants" id="Pp3c24_15220V3.2">
    <property type="protein sequence ID" value="PAC:32910446.CDS.1"/>
    <property type="gene ID" value="Pp3c24_15220"/>
</dbReference>
<reference evidence="3 5" key="2">
    <citation type="journal article" date="2018" name="Plant J.">
        <title>The Physcomitrella patens chromosome-scale assembly reveals moss genome structure and evolution.</title>
        <authorList>
            <person name="Lang D."/>
            <person name="Ullrich K.K."/>
            <person name="Murat F."/>
            <person name="Fuchs J."/>
            <person name="Jenkins J."/>
            <person name="Haas F.B."/>
            <person name="Piednoel M."/>
            <person name="Gundlach H."/>
            <person name="Van Bel M."/>
            <person name="Meyberg R."/>
            <person name="Vives C."/>
            <person name="Morata J."/>
            <person name="Symeonidi A."/>
            <person name="Hiss M."/>
            <person name="Muchero W."/>
            <person name="Kamisugi Y."/>
            <person name="Saleh O."/>
            <person name="Blanc G."/>
            <person name="Decker E.L."/>
            <person name="van Gessel N."/>
            <person name="Grimwood J."/>
            <person name="Hayes R.D."/>
            <person name="Graham S.W."/>
            <person name="Gunter L.E."/>
            <person name="McDaniel S.F."/>
            <person name="Hoernstein S.N.W."/>
            <person name="Larsson A."/>
            <person name="Li F.W."/>
            <person name="Perroud P.F."/>
            <person name="Phillips J."/>
            <person name="Ranjan P."/>
            <person name="Rokshar D.S."/>
            <person name="Rothfels C.J."/>
            <person name="Schneider L."/>
            <person name="Shu S."/>
            <person name="Stevenson D.W."/>
            <person name="Thummler F."/>
            <person name="Tillich M."/>
            <person name="Villarreal Aguilar J.C."/>
            <person name="Widiez T."/>
            <person name="Wong G.K."/>
            <person name="Wymore A."/>
            <person name="Zhang Y."/>
            <person name="Zimmer A.D."/>
            <person name="Quatrano R.S."/>
            <person name="Mayer K.F.X."/>
            <person name="Goodstein D."/>
            <person name="Casacuberta J.M."/>
            <person name="Vandepoele K."/>
            <person name="Reski R."/>
            <person name="Cuming A.C."/>
            <person name="Tuskan G.A."/>
            <person name="Maumus F."/>
            <person name="Salse J."/>
            <person name="Schmutz J."/>
            <person name="Rensing S.A."/>
        </authorList>
    </citation>
    <scope>NUCLEOTIDE SEQUENCE [LARGE SCALE GENOMIC DNA]</scope>
    <source>
        <strain evidence="4 5">cv. Gransden 2004</strain>
    </source>
</reference>
<feature type="transmembrane region" description="Helical" evidence="2">
    <location>
        <begin position="245"/>
        <end position="266"/>
    </location>
</feature>
<dbReference type="InParanoid" id="A0A2K1IGW8"/>
<organism evidence="3">
    <name type="scientific">Physcomitrium patens</name>
    <name type="common">Spreading-leaved earth moss</name>
    <name type="synonym">Physcomitrella patens</name>
    <dbReference type="NCBI Taxonomy" id="3218"/>
    <lineage>
        <taxon>Eukaryota</taxon>
        <taxon>Viridiplantae</taxon>
        <taxon>Streptophyta</taxon>
        <taxon>Embryophyta</taxon>
        <taxon>Bryophyta</taxon>
        <taxon>Bryophytina</taxon>
        <taxon>Bryopsida</taxon>
        <taxon>Funariidae</taxon>
        <taxon>Funariales</taxon>
        <taxon>Funariaceae</taxon>
        <taxon>Physcomitrium</taxon>
    </lineage>
</organism>
<dbReference type="Gramene" id="Pp3c24_15220V3.2">
    <property type="protein sequence ID" value="PAC:32910446.CDS.1"/>
    <property type="gene ID" value="Pp3c24_15220"/>
</dbReference>
<keyword evidence="2" id="KW-1133">Transmembrane helix</keyword>
<sequence>MKSELNRPPGNGTSTLPRVQQPLGYNDPYSKLGGPVFRFFFRKEIDQSLQVLKLRTVESSFAPANKGWGTILLLIWRLLLAGYFSGYGIIWGWIDYWEGRVIPPVYLTHWGLLATAIYFIVASFNSIHTVFFHALNRPLSRFWRWLTAIQIFLFELTVVLETLITILYWSFESSPTCDLNCLTGHALGNGALIIELFISRMPIRPRHVLLTIIYPLGWIGSQIVWVYTNHPPAYPDTLTMRNPRSAYICVLGIVVFVICHFIFYLIGLARDKLCQGTFYPANEGKEFGRGAHNGEVQLEEVRSSR</sequence>
<protein>
    <submittedName>
        <fullName evidence="3 4">Uncharacterized protein</fullName>
    </submittedName>
</protein>
<dbReference type="PaxDb" id="3218-PP1S178_44V6.1"/>
<feature type="transmembrane region" description="Helical" evidence="2">
    <location>
        <begin position="74"/>
        <end position="94"/>
    </location>
</feature>
<dbReference type="Proteomes" id="UP000006727">
    <property type="component" value="Chromosome 24"/>
</dbReference>
<gene>
    <name evidence="3" type="ORF">PHYPA_029106</name>
</gene>
<feature type="transmembrane region" description="Helical" evidence="2">
    <location>
        <begin position="182"/>
        <end position="198"/>
    </location>
</feature>
<evidence type="ECO:0000256" key="2">
    <source>
        <dbReference type="SAM" id="Phobius"/>
    </source>
</evidence>
<dbReference type="PANTHER" id="PTHR12242:SF1">
    <property type="entry name" value="MYND-TYPE DOMAIN-CONTAINING PROTEIN"/>
    <property type="match status" value="1"/>
</dbReference>